<name>A0AB34GNQ8_ESCRO</name>
<feature type="signal peptide" evidence="1">
    <location>
        <begin position="1"/>
        <end position="22"/>
    </location>
</feature>
<reference evidence="3 4" key="1">
    <citation type="submission" date="2022-11" db="EMBL/GenBank/DDBJ databases">
        <title>Whole genome sequence of Eschrichtius robustus ER-17-0199.</title>
        <authorList>
            <person name="Bruniche-Olsen A."/>
            <person name="Black A.N."/>
            <person name="Fields C.J."/>
            <person name="Walden K."/>
            <person name="Dewoody J.A."/>
        </authorList>
    </citation>
    <scope>NUCLEOTIDE SEQUENCE [LARGE SCALE GENOMIC DNA]</scope>
    <source>
        <strain evidence="3">ER-17-0199</strain>
        <tissue evidence="3">Blubber</tissue>
    </source>
</reference>
<keyword evidence="4" id="KW-1185">Reference proteome</keyword>
<dbReference type="SUPFAM" id="SSF55797">
    <property type="entry name" value="PR-1-like"/>
    <property type="match status" value="1"/>
</dbReference>
<proteinExistence type="predicted"/>
<gene>
    <name evidence="3" type="ORF">J1605_012085</name>
</gene>
<dbReference type="AlphaFoldDB" id="A0AB34GNQ8"/>
<dbReference type="InterPro" id="IPR035940">
    <property type="entry name" value="CAP_sf"/>
</dbReference>
<dbReference type="EMBL" id="JAIQCJ010002178">
    <property type="protein sequence ID" value="KAJ8780049.1"/>
    <property type="molecule type" value="Genomic_DNA"/>
</dbReference>
<evidence type="ECO:0000313" key="4">
    <source>
        <dbReference type="Proteomes" id="UP001159641"/>
    </source>
</evidence>
<evidence type="ECO:0000313" key="3">
    <source>
        <dbReference type="EMBL" id="KAJ8780049.1"/>
    </source>
</evidence>
<keyword evidence="1" id="KW-0732">Signal</keyword>
<evidence type="ECO:0000256" key="1">
    <source>
        <dbReference type="SAM" id="SignalP"/>
    </source>
</evidence>
<sequence length="102" mass="11360">MALLPVVLFLAAVLLPSFPTEAKDPTFTALLTTQTQVQREIVNKHNELRKSVSPPASNMLKMVRSKSINKVEWSREAAANAQKWANKCTLEHSNPGDRKTSM</sequence>
<accession>A0AB34GNQ8</accession>
<feature type="domain" description="SCP" evidence="2">
    <location>
        <begin position="42"/>
        <end position="95"/>
    </location>
</feature>
<dbReference type="Gene3D" id="3.40.33.10">
    <property type="entry name" value="CAP"/>
    <property type="match status" value="1"/>
</dbReference>
<organism evidence="3 4">
    <name type="scientific">Eschrichtius robustus</name>
    <name type="common">California gray whale</name>
    <name type="synonym">Eschrichtius gibbosus</name>
    <dbReference type="NCBI Taxonomy" id="9764"/>
    <lineage>
        <taxon>Eukaryota</taxon>
        <taxon>Metazoa</taxon>
        <taxon>Chordata</taxon>
        <taxon>Craniata</taxon>
        <taxon>Vertebrata</taxon>
        <taxon>Euteleostomi</taxon>
        <taxon>Mammalia</taxon>
        <taxon>Eutheria</taxon>
        <taxon>Laurasiatheria</taxon>
        <taxon>Artiodactyla</taxon>
        <taxon>Whippomorpha</taxon>
        <taxon>Cetacea</taxon>
        <taxon>Mysticeti</taxon>
        <taxon>Eschrichtiidae</taxon>
        <taxon>Eschrichtius</taxon>
    </lineage>
</organism>
<protein>
    <recommendedName>
        <fullName evidence="2">SCP domain-containing protein</fullName>
    </recommendedName>
</protein>
<feature type="chain" id="PRO_5044232857" description="SCP domain-containing protein" evidence="1">
    <location>
        <begin position="23"/>
        <end position="102"/>
    </location>
</feature>
<dbReference type="Proteomes" id="UP001159641">
    <property type="component" value="Unassembled WGS sequence"/>
</dbReference>
<dbReference type="Pfam" id="PF00188">
    <property type="entry name" value="CAP"/>
    <property type="match status" value="1"/>
</dbReference>
<comment type="caution">
    <text evidence="3">The sequence shown here is derived from an EMBL/GenBank/DDBJ whole genome shotgun (WGS) entry which is preliminary data.</text>
</comment>
<evidence type="ECO:0000259" key="2">
    <source>
        <dbReference type="Pfam" id="PF00188"/>
    </source>
</evidence>
<dbReference type="InterPro" id="IPR014044">
    <property type="entry name" value="CAP_dom"/>
</dbReference>